<reference evidence="2" key="1">
    <citation type="journal article" date="2020" name="mSystems">
        <title>Genome- and Community-Level Interaction Insights into Carbon Utilization and Element Cycling Functions of Hydrothermarchaeota in Hydrothermal Sediment.</title>
        <authorList>
            <person name="Zhou Z."/>
            <person name="Liu Y."/>
            <person name="Xu W."/>
            <person name="Pan J."/>
            <person name="Luo Z.H."/>
            <person name="Li M."/>
        </authorList>
    </citation>
    <scope>NUCLEOTIDE SEQUENCE [LARGE SCALE GENOMIC DNA]</scope>
    <source>
        <strain evidence="2">SpSt-503</strain>
    </source>
</reference>
<evidence type="ECO:0000313" key="2">
    <source>
        <dbReference type="EMBL" id="HFH28807.1"/>
    </source>
</evidence>
<feature type="compositionally biased region" description="Basic and acidic residues" evidence="1">
    <location>
        <begin position="55"/>
        <end position="69"/>
    </location>
</feature>
<protein>
    <submittedName>
        <fullName evidence="2">Uncharacterized protein</fullName>
    </submittedName>
</protein>
<sequence length="69" mass="7799">MMTSQDAIKSAPDVIKIHHYEGGRLVATEYRSRLGTTLERHSDQDAQAEALYTEDGVKNADPDEKPKRR</sequence>
<comment type="caution">
    <text evidence="2">The sequence shown here is derived from an EMBL/GenBank/DDBJ whole genome shotgun (WGS) entry which is preliminary data.</text>
</comment>
<feature type="region of interest" description="Disordered" evidence="1">
    <location>
        <begin position="37"/>
        <end position="69"/>
    </location>
</feature>
<dbReference type="AlphaFoldDB" id="A0A7C3IIR8"/>
<accession>A0A7C3IIR8</accession>
<organism evidence="2">
    <name type="scientific">Gracilinema caldarium</name>
    <dbReference type="NCBI Taxonomy" id="215591"/>
    <lineage>
        <taxon>Bacteria</taxon>
        <taxon>Pseudomonadati</taxon>
        <taxon>Spirochaetota</taxon>
        <taxon>Spirochaetia</taxon>
        <taxon>Spirochaetales</taxon>
        <taxon>Breznakiellaceae</taxon>
        <taxon>Gracilinema</taxon>
    </lineage>
</organism>
<name>A0A7C3IIR8_9SPIR</name>
<dbReference type="EMBL" id="DSVL01000144">
    <property type="protein sequence ID" value="HFH28807.1"/>
    <property type="molecule type" value="Genomic_DNA"/>
</dbReference>
<proteinExistence type="predicted"/>
<evidence type="ECO:0000256" key="1">
    <source>
        <dbReference type="SAM" id="MobiDB-lite"/>
    </source>
</evidence>
<gene>
    <name evidence="2" type="ORF">ENS59_04755</name>
</gene>